<dbReference type="InterPro" id="IPR040108">
    <property type="entry name" value="Laa1/Sip1/HEATR5"/>
</dbReference>
<dbReference type="GO" id="GO:0030139">
    <property type="term" value="C:endocytic vesicle"/>
    <property type="evidence" value="ECO:0007669"/>
    <property type="project" value="TreeGrafter"/>
</dbReference>
<dbReference type="Gene3D" id="1.25.10.10">
    <property type="entry name" value="Leucine-rich Repeat Variant"/>
    <property type="match status" value="2"/>
</dbReference>
<evidence type="ECO:0000313" key="5">
    <source>
        <dbReference type="WBParaSite" id="ACRNAN_scaffold1802.g27636.t1"/>
    </source>
</evidence>
<dbReference type="InterPro" id="IPR046837">
    <property type="entry name" value="Laa1/Sip1/HEATR5-like_HEAT"/>
</dbReference>
<proteinExistence type="inferred from homology"/>
<comment type="similarity">
    <text evidence="1">Belongs to the HEATR5 family.</text>
</comment>
<dbReference type="Pfam" id="PF20210">
    <property type="entry name" value="Laa1_Sip1_HTR5"/>
    <property type="match status" value="1"/>
</dbReference>
<dbReference type="GO" id="GO:0008104">
    <property type="term" value="P:intracellular protein localization"/>
    <property type="evidence" value="ECO:0007669"/>
    <property type="project" value="TreeGrafter"/>
</dbReference>
<feature type="coiled-coil region" evidence="2">
    <location>
        <begin position="2020"/>
        <end position="2054"/>
    </location>
</feature>
<feature type="compositionally biased region" description="Acidic residues" evidence="3">
    <location>
        <begin position="1213"/>
        <end position="1226"/>
    </location>
</feature>
<dbReference type="GO" id="GO:0042147">
    <property type="term" value="P:retrograde transport, endosome to Golgi"/>
    <property type="evidence" value="ECO:0007669"/>
    <property type="project" value="TreeGrafter"/>
</dbReference>
<evidence type="ECO:0000256" key="3">
    <source>
        <dbReference type="SAM" id="MobiDB-lite"/>
    </source>
</evidence>
<dbReference type="GO" id="GO:0016020">
    <property type="term" value="C:membrane"/>
    <property type="evidence" value="ECO:0007669"/>
    <property type="project" value="TreeGrafter"/>
</dbReference>
<feature type="region of interest" description="Disordered" evidence="3">
    <location>
        <begin position="1203"/>
        <end position="1226"/>
    </location>
</feature>
<evidence type="ECO:0000256" key="1">
    <source>
        <dbReference type="ARBA" id="ARBA00008304"/>
    </source>
</evidence>
<evidence type="ECO:0000313" key="4">
    <source>
        <dbReference type="Proteomes" id="UP000887540"/>
    </source>
</evidence>
<evidence type="ECO:0000256" key="2">
    <source>
        <dbReference type="SAM" id="Coils"/>
    </source>
</evidence>
<sequence length="2074" mass="229177">MEQSNSLLLNEEGLNQQTDQKKPLFVYEWLRYLNRILPLTQKADIKSCQQKLIEQLTQRISTGPGPPTRILLAKCIAQVFSIADTYDLFQTINICNDALKVKDESVSQLPIKLTALQVLGAMYENLGRMVGRSYEESYNIMSKWIKSAESSSRAEILITLSKMVHGLGSAAYSIHRDLYKMISKAYLTDRVMNVRMAAATCLLDLVSEENSPVYANDLDSISTICLRALEGSNYEVRLIIASVFAKLVKSTVAVKQQSATPSTSVRTTTLEEALNFLATGFLRGGIGGFLKSSTGAAAGGHKEIRVGVALAYVEVVKELGASWLEKNLLFFIRHILEVVYKCGPLAYTTNPAHAAEVVYMRRCISYIFRNTLGQLLSEPAQILACKHLGELLNEYINSFDCSMETEERILNADAYSSAQTSIVILMEISSLVRQIGTSVTPLFVEASGIMEPVFACLLHPIHATRIAAAWCLRCVTYSVPSQATPIVDRCINRLEHMKKSGEAVSGCSLALAGLLAGSQDSQLGIPFCKSRQVFSAAEDMIKTATQTCKLAHKKLQAGWMLITAVTSMGSPFMRHNVGRLLMLWKHSFPRSTEEAKGEKSRGDIFTWECTLENRAGALASMDSFLQNCPDLVTDDVIKKIVLPVETSLTTMALVAELLFTHGTKLRAPIYGFRIRLYSLLSHLNMKYFEHAFSQLLRELVADITLSDNAQITTCSSLVAGLCTSVESCFLGGWPKNTDHAMLEYEPNPMLAGTCGSLEYDPIHLITGTVTDNAALWPEPLPTHIAALDAAILAFGRVYPVIPTKHKLQLTNHFLSTFKKEKQGPRLYSIQLNILSAVLCAMKATSELRHVKIDGEELQKANIDLVVPFLNSDRLLLKSLAIETLGRLAQAVGEPQFVAGNAQLCFDRLRSIRDEKSRTGFSLTLGCLHRFVGSLGSGQHLNTSVSIILALAQDNSSPAVQAWATLSLSLIANTGGGMFRGYVEITLNFCLKMLMSTAAANSEIVLCIGKLISSLITSIGPELQSTIGTIDDTRASLLTASSMMLEYSDPQIKAEAIACYQQLHLFATRFVQLDRLVTIVCNLLYSEHLILRKAAVACLRQLLQREAREVREHAQNLLPAGIMDQSKAKESPLPETGLEGALFELLDTETDKELRQHIKECLLFLVQATSSELLGFWLTMCKDILASSMSPENMRSTMMIDDTKTSVADKSTTEGDDKDDGADDEDTLQAVPLGDVKTREKVSPRWQTRVFAFEIVQRLMAACETERAHLDLALAKELQMSSHGRADYLVLHLSDLVRMSFMGATSDNSNLRLAGLACLQDVINRFAAVPEPEFPGHVILEQFQAQVGAALRPAFVPETPSHVTAAACQVCSTWIGSGVARDLNDLRRVHQLLVSSLGKLKHGSINTQLYNDSAATLEKLSILKAWAEVYIVAVKQQDEKSTKKAEHDDDQEYGGGQESLLNLVNPELNALVGHWLDALRDSALLSLPAEFGSQLPEEGGAFYTPDSAESCKEYYRNSWPPILLAASIWLNKNNFEIDSSTTTPQKWSNDRRETRFHLMLGMCAEALCSRNNHHDNDKTIQLCLNTLKNLIECEWAQLELMKAVQLPVEVMNILHRLILTRDNLQTQRACADVVLAILQAAKTAMKRVTKEDADNGNPIYKGYQGNEGANGFEPKSSLSFATLEICLCLLVRQIPQINSSLMKSKPMAPLHFRKYARLPMESYELIQIAIQILVQVPSLCSPEGAIIVLPSIFYLILGVLRESSRIDQDQLVPDSPPGHVSVAAAAAMVAIRTLTSTPPIEETSEHWSSVMRSFLLSLINLSESDIIKVDKAVIMLATTVLVTSMPTTFAIGSALFHKYCRLLKSCVDCEHVPVQVKGLQSVNSIFARKEICAPYIRELGPVVFAKIKPYVVPEAVLKGEKDETQLADLEDLSDAEAVIIQEAIKAVEAVLSFSKGEKEMMFVNLLTRCLARFLFVDPVTQLKTAQLNVRKMHEFAFQRLNLIGPQHPECFKAMIQGCPRIKQRIEAAAQVNQRLQQAQQQAEALKKMSSQKAAQPTVQQPKIQLTMNFAAFENK</sequence>
<keyword evidence="4" id="KW-1185">Reference proteome</keyword>
<dbReference type="Proteomes" id="UP000887540">
    <property type="component" value="Unplaced"/>
</dbReference>
<dbReference type="InterPro" id="IPR016024">
    <property type="entry name" value="ARM-type_fold"/>
</dbReference>
<dbReference type="WBParaSite" id="ACRNAN_scaffold1802.g27636.t1">
    <property type="protein sequence ID" value="ACRNAN_scaffold1802.g27636.t1"/>
    <property type="gene ID" value="ACRNAN_scaffold1802.g27636"/>
</dbReference>
<name>A0A914D4K3_9BILA</name>
<dbReference type="PANTHER" id="PTHR21663">
    <property type="entry name" value="HYPOTHETICAL HEAT DOMAIN-CONTAINING"/>
    <property type="match status" value="1"/>
</dbReference>
<accession>A0A914D4K3</accession>
<dbReference type="GO" id="GO:0005794">
    <property type="term" value="C:Golgi apparatus"/>
    <property type="evidence" value="ECO:0007669"/>
    <property type="project" value="TreeGrafter"/>
</dbReference>
<dbReference type="SUPFAM" id="SSF48371">
    <property type="entry name" value="ARM repeat"/>
    <property type="match status" value="2"/>
</dbReference>
<dbReference type="GO" id="GO:0005829">
    <property type="term" value="C:cytosol"/>
    <property type="evidence" value="ECO:0007669"/>
    <property type="project" value="GOC"/>
</dbReference>
<keyword evidence="2" id="KW-0175">Coiled coil</keyword>
<organism evidence="4 5">
    <name type="scientific">Acrobeloides nanus</name>
    <dbReference type="NCBI Taxonomy" id="290746"/>
    <lineage>
        <taxon>Eukaryota</taxon>
        <taxon>Metazoa</taxon>
        <taxon>Ecdysozoa</taxon>
        <taxon>Nematoda</taxon>
        <taxon>Chromadorea</taxon>
        <taxon>Rhabditida</taxon>
        <taxon>Tylenchina</taxon>
        <taxon>Cephalobomorpha</taxon>
        <taxon>Cephaloboidea</taxon>
        <taxon>Cephalobidae</taxon>
        <taxon>Acrobeloides</taxon>
    </lineage>
</organism>
<reference evidence="5" key="1">
    <citation type="submission" date="2022-11" db="UniProtKB">
        <authorList>
            <consortium name="WormBaseParasite"/>
        </authorList>
    </citation>
    <scope>IDENTIFICATION</scope>
</reference>
<dbReference type="InterPro" id="IPR011989">
    <property type="entry name" value="ARM-like"/>
</dbReference>
<protein>
    <submittedName>
        <fullName evidence="5">HEAT repeat-containing protein 5B</fullName>
    </submittedName>
</protein>
<dbReference type="GO" id="GO:0006897">
    <property type="term" value="P:endocytosis"/>
    <property type="evidence" value="ECO:0007669"/>
    <property type="project" value="TreeGrafter"/>
</dbReference>
<dbReference type="Pfam" id="PF25468">
    <property type="entry name" value="HEAT_HEATR5A"/>
    <property type="match status" value="1"/>
</dbReference>
<dbReference type="PANTHER" id="PTHR21663:SF0">
    <property type="entry name" value="HEAT REPEAT-CONTAINING PROTEIN 5B"/>
    <property type="match status" value="1"/>
</dbReference>